<accession>A0A5C3KLK7</accession>
<dbReference type="InterPro" id="IPR056884">
    <property type="entry name" value="NPHP3-like_N"/>
</dbReference>
<dbReference type="Gene3D" id="1.25.40.20">
    <property type="entry name" value="Ankyrin repeat-containing domain"/>
    <property type="match status" value="3"/>
</dbReference>
<dbReference type="Pfam" id="PF24883">
    <property type="entry name" value="NPHP3_N"/>
    <property type="match status" value="1"/>
</dbReference>
<evidence type="ECO:0000313" key="5">
    <source>
        <dbReference type="Proteomes" id="UP000307440"/>
    </source>
</evidence>
<dbReference type="OrthoDB" id="7464126at2759"/>
<dbReference type="Proteomes" id="UP000307440">
    <property type="component" value="Unassembled WGS sequence"/>
</dbReference>
<dbReference type="EMBL" id="ML210274">
    <property type="protein sequence ID" value="TFK21239.1"/>
    <property type="molecule type" value="Genomic_DNA"/>
</dbReference>
<dbReference type="SMART" id="SM00248">
    <property type="entry name" value="ANK"/>
    <property type="match status" value="6"/>
</dbReference>
<evidence type="ECO:0000259" key="3">
    <source>
        <dbReference type="Pfam" id="PF24883"/>
    </source>
</evidence>
<keyword evidence="2" id="KW-0040">ANK repeat</keyword>
<dbReference type="InterPro" id="IPR027417">
    <property type="entry name" value="P-loop_NTPase"/>
</dbReference>
<protein>
    <submittedName>
        <fullName evidence="4">Ankyrin</fullName>
    </submittedName>
</protein>
<dbReference type="InterPro" id="IPR002110">
    <property type="entry name" value="Ankyrin_rpt"/>
</dbReference>
<evidence type="ECO:0000256" key="2">
    <source>
        <dbReference type="PROSITE-ProRule" id="PRU00023"/>
    </source>
</evidence>
<dbReference type="InterPro" id="IPR036770">
    <property type="entry name" value="Ankyrin_rpt-contain_sf"/>
</dbReference>
<dbReference type="Gene3D" id="3.40.50.300">
    <property type="entry name" value="P-loop containing nucleotide triphosphate hydrolases"/>
    <property type="match status" value="1"/>
</dbReference>
<feature type="repeat" description="ANK" evidence="2">
    <location>
        <begin position="583"/>
        <end position="616"/>
    </location>
</feature>
<dbReference type="PANTHER" id="PTHR10039">
    <property type="entry name" value="AMELOGENIN"/>
    <property type="match status" value="1"/>
</dbReference>
<organism evidence="4 5">
    <name type="scientific">Coprinopsis marcescibilis</name>
    <name type="common">Agaric fungus</name>
    <name type="synonym">Psathyrella marcescibilis</name>
    <dbReference type="NCBI Taxonomy" id="230819"/>
    <lineage>
        <taxon>Eukaryota</taxon>
        <taxon>Fungi</taxon>
        <taxon>Dikarya</taxon>
        <taxon>Basidiomycota</taxon>
        <taxon>Agaricomycotina</taxon>
        <taxon>Agaricomycetes</taxon>
        <taxon>Agaricomycetidae</taxon>
        <taxon>Agaricales</taxon>
        <taxon>Agaricineae</taxon>
        <taxon>Psathyrellaceae</taxon>
        <taxon>Coprinopsis</taxon>
    </lineage>
</organism>
<dbReference type="PROSITE" id="PS50088">
    <property type="entry name" value="ANK_REPEAT"/>
    <property type="match status" value="1"/>
</dbReference>
<keyword evidence="1" id="KW-0677">Repeat</keyword>
<feature type="domain" description="Nephrocystin 3-like N-terminal" evidence="3">
    <location>
        <begin position="70"/>
        <end position="229"/>
    </location>
</feature>
<sequence length="754" mass="83540">MGEAHMFGGATNLQISGAPTFINAQNYTVNYNTISQSDVPDDDLPKVIEWISEINYQDVQDDNLSKRAGDTGDWVFNLPVFQEWESSDGGMLWGTGMPGAGKTVLAAIIVKHLRARAKANKRILVAFAYCRYTDPLPVRVVLCALIRQILEDYPFTVIFVKPMYDEHRMKKTRPSQFELLNVLREIVTSGLFDQKFFSVDGLDEATSETQFDILDCLSELPVNFLVTSRPLPLLKEVVPEAKFIDIIVQDSDIERLIVERIRRMKTLGKLLHRDGWMQRVLNTVIEKSSGMFLVASLQIDLLATCATIKDLRSALEELPRGVGAMYAATIERIEKQDQADLAKRALTWLLNAVESIRMVDLQYALAADSETYEFDEELLVDADTLLSVCCGLVTLEPQSGLVRLVHYTATDYLKPYLAQMDSNPHARISSVCVARLHQSGFDTFKFQGWDYGYESDIFTSNPFLRYAHKNWAIHSHSSASLPPLVSEFVLQCKQYPILDSGGKFNDLLHAIHVAAAFNFHTLLESWPQSSASGDEPPSTLLDVNATTMFDRTPLAVAAKFGHLESVELLIGMEGVEVNIQDDAGRTPLILAAISGSAPVVRALLRVPGVAVNAADRMETTALMHASLRGAVDVVSELVAAEGINVNAVNSEGSNAVAFAARWNQTEVLKVLLGVKGIDVNPRERHRGTAATPLMHASRENFVEVVRLLLQHENIEVNATTKDGKTALEWALDWRHHGIAELLLAREPVNLGTSS</sequence>
<dbReference type="SUPFAM" id="SSF52540">
    <property type="entry name" value="P-loop containing nucleoside triphosphate hydrolases"/>
    <property type="match status" value="1"/>
</dbReference>
<keyword evidence="5" id="KW-1185">Reference proteome</keyword>
<dbReference type="STRING" id="230819.A0A5C3KLK7"/>
<dbReference type="AlphaFoldDB" id="A0A5C3KLK7"/>
<proteinExistence type="predicted"/>
<dbReference type="SUPFAM" id="SSF48403">
    <property type="entry name" value="Ankyrin repeat"/>
    <property type="match status" value="1"/>
</dbReference>
<dbReference type="Pfam" id="PF12796">
    <property type="entry name" value="Ank_2"/>
    <property type="match status" value="2"/>
</dbReference>
<dbReference type="Pfam" id="PF13637">
    <property type="entry name" value="Ank_4"/>
    <property type="match status" value="1"/>
</dbReference>
<evidence type="ECO:0000313" key="4">
    <source>
        <dbReference type="EMBL" id="TFK21239.1"/>
    </source>
</evidence>
<name>A0A5C3KLK7_COPMA</name>
<reference evidence="4 5" key="1">
    <citation type="journal article" date="2019" name="Nat. Ecol. Evol.">
        <title>Megaphylogeny resolves global patterns of mushroom evolution.</title>
        <authorList>
            <person name="Varga T."/>
            <person name="Krizsan K."/>
            <person name="Foldi C."/>
            <person name="Dima B."/>
            <person name="Sanchez-Garcia M."/>
            <person name="Sanchez-Ramirez S."/>
            <person name="Szollosi G.J."/>
            <person name="Szarkandi J.G."/>
            <person name="Papp V."/>
            <person name="Albert L."/>
            <person name="Andreopoulos W."/>
            <person name="Angelini C."/>
            <person name="Antonin V."/>
            <person name="Barry K.W."/>
            <person name="Bougher N.L."/>
            <person name="Buchanan P."/>
            <person name="Buyck B."/>
            <person name="Bense V."/>
            <person name="Catcheside P."/>
            <person name="Chovatia M."/>
            <person name="Cooper J."/>
            <person name="Damon W."/>
            <person name="Desjardin D."/>
            <person name="Finy P."/>
            <person name="Geml J."/>
            <person name="Haridas S."/>
            <person name="Hughes K."/>
            <person name="Justo A."/>
            <person name="Karasinski D."/>
            <person name="Kautmanova I."/>
            <person name="Kiss B."/>
            <person name="Kocsube S."/>
            <person name="Kotiranta H."/>
            <person name="LaButti K.M."/>
            <person name="Lechner B.E."/>
            <person name="Liimatainen K."/>
            <person name="Lipzen A."/>
            <person name="Lukacs Z."/>
            <person name="Mihaltcheva S."/>
            <person name="Morgado L.N."/>
            <person name="Niskanen T."/>
            <person name="Noordeloos M.E."/>
            <person name="Ohm R.A."/>
            <person name="Ortiz-Santana B."/>
            <person name="Ovrebo C."/>
            <person name="Racz N."/>
            <person name="Riley R."/>
            <person name="Savchenko A."/>
            <person name="Shiryaev A."/>
            <person name="Soop K."/>
            <person name="Spirin V."/>
            <person name="Szebenyi C."/>
            <person name="Tomsovsky M."/>
            <person name="Tulloss R.E."/>
            <person name="Uehling J."/>
            <person name="Grigoriev I.V."/>
            <person name="Vagvolgyi C."/>
            <person name="Papp T."/>
            <person name="Martin F.M."/>
            <person name="Miettinen O."/>
            <person name="Hibbett D.S."/>
            <person name="Nagy L.G."/>
        </authorList>
    </citation>
    <scope>NUCLEOTIDE SEQUENCE [LARGE SCALE GENOMIC DNA]</scope>
    <source>
        <strain evidence="4 5">CBS 121175</strain>
    </source>
</reference>
<evidence type="ECO:0000256" key="1">
    <source>
        <dbReference type="ARBA" id="ARBA00022737"/>
    </source>
</evidence>
<gene>
    <name evidence="4" type="ORF">FA15DRAFT_672735</name>
</gene>
<dbReference type="PANTHER" id="PTHR10039:SF15">
    <property type="entry name" value="NACHT DOMAIN-CONTAINING PROTEIN"/>
    <property type="match status" value="1"/>
</dbReference>